<reference evidence="1 2" key="1">
    <citation type="submission" date="2018-08" db="EMBL/GenBank/DDBJ databases">
        <title>Genomic investigation of the strawberry pathogen Phytophthora fragariae indicates pathogenicity is determined by transcriptional variation in three key races.</title>
        <authorList>
            <person name="Adams T.M."/>
            <person name="Armitage A.D."/>
            <person name="Sobczyk M.K."/>
            <person name="Bates H.J."/>
            <person name="Dunwell J.M."/>
            <person name="Nellist C.F."/>
            <person name="Harrison R.J."/>
        </authorList>
    </citation>
    <scope>NUCLEOTIDE SEQUENCE [LARGE SCALE GENOMIC DNA]</scope>
    <source>
        <strain evidence="1 2">NOV-27</strain>
    </source>
</reference>
<evidence type="ECO:0000313" key="2">
    <source>
        <dbReference type="Proteomes" id="UP000433483"/>
    </source>
</evidence>
<proteinExistence type="predicted"/>
<keyword evidence="2" id="KW-1185">Reference proteome</keyword>
<name>A0A6A3WVE7_9STRA</name>
<dbReference type="EMBL" id="QXGB01001690">
    <property type="protein sequence ID" value="KAE9186965.1"/>
    <property type="molecule type" value="Genomic_DNA"/>
</dbReference>
<dbReference type="AlphaFoldDB" id="A0A6A3WVE7"/>
<evidence type="ECO:0000313" key="1">
    <source>
        <dbReference type="EMBL" id="KAE9186965.1"/>
    </source>
</evidence>
<comment type="caution">
    <text evidence="1">The sequence shown here is derived from an EMBL/GenBank/DDBJ whole genome shotgun (WGS) entry which is preliminary data.</text>
</comment>
<dbReference type="Proteomes" id="UP000433483">
    <property type="component" value="Unassembled WGS sequence"/>
</dbReference>
<sequence>MRSRTRRGQVSPTELGEIAAEFSQTVKAKAADLGVSIIYNAEQTAAFFEYLPAKTLHSTGEKTVWVRCGDKSKERTTVRLLGDSSGIKYPCIQVKAIDGIKTA</sequence>
<dbReference type="OrthoDB" id="96086at2759"/>
<gene>
    <name evidence="1" type="ORF">PF005_g20641</name>
</gene>
<organism evidence="1 2">
    <name type="scientific">Phytophthora fragariae</name>
    <dbReference type="NCBI Taxonomy" id="53985"/>
    <lineage>
        <taxon>Eukaryota</taxon>
        <taxon>Sar</taxon>
        <taxon>Stramenopiles</taxon>
        <taxon>Oomycota</taxon>
        <taxon>Peronosporomycetes</taxon>
        <taxon>Peronosporales</taxon>
        <taxon>Peronosporaceae</taxon>
        <taxon>Phytophthora</taxon>
    </lineage>
</organism>
<accession>A0A6A3WVE7</accession>
<protein>
    <submittedName>
        <fullName evidence="1">Uncharacterized protein</fullName>
    </submittedName>
</protein>